<name>A0A9P5ZEW4_9AGAR</name>
<evidence type="ECO:0000313" key="1">
    <source>
        <dbReference type="EMBL" id="KAF9486152.1"/>
    </source>
</evidence>
<protein>
    <submittedName>
        <fullName evidence="1">Uncharacterized protein</fullName>
    </submittedName>
</protein>
<sequence>MPFSSLIHRLSSVFSHPHPPQPYETVEIHIQQEVDDKSRINPPIQLATGEYSSMGYRPPNTIAIWKPVDHNLKVPPQSEQAPFCLEKAAMAFAATLLDLDQPGTELMYLSGSKNSVWGEYEIENELYTANIGQTHDGISIRNTKAIIVFNSKHRVCYYYCNFLNPTKFAPSAPSLSPESAVALGEAAFDGTLIPSAHTSAIEVQYYIRADKTASLVYEFSVENEIKHTSFMVVLDAHTGEVVTAANLIYS</sequence>
<organism evidence="1 2">
    <name type="scientific">Pholiota conissans</name>
    <dbReference type="NCBI Taxonomy" id="109636"/>
    <lineage>
        <taxon>Eukaryota</taxon>
        <taxon>Fungi</taxon>
        <taxon>Dikarya</taxon>
        <taxon>Basidiomycota</taxon>
        <taxon>Agaricomycotina</taxon>
        <taxon>Agaricomycetes</taxon>
        <taxon>Agaricomycetidae</taxon>
        <taxon>Agaricales</taxon>
        <taxon>Agaricineae</taxon>
        <taxon>Strophariaceae</taxon>
        <taxon>Pholiota</taxon>
    </lineage>
</organism>
<keyword evidence="2" id="KW-1185">Reference proteome</keyword>
<dbReference type="Proteomes" id="UP000807469">
    <property type="component" value="Unassembled WGS sequence"/>
</dbReference>
<accession>A0A9P5ZEW4</accession>
<gene>
    <name evidence="1" type="ORF">BDN70DRAFT_988164</name>
</gene>
<comment type="caution">
    <text evidence="1">The sequence shown here is derived from an EMBL/GenBank/DDBJ whole genome shotgun (WGS) entry which is preliminary data.</text>
</comment>
<proteinExistence type="predicted"/>
<dbReference type="Gene3D" id="3.10.450.40">
    <property type="match status" value="1"/>
</dbReference>
<dbReference type="EMBL" id="MU155131">
    <property type="protein sequence ID" value="KAF9486152.1"/>
    <property type="molecule type" value="Genomic_DNA"/>
</dbReference>
<reference evidence="1" key="1">
    <citation type="submission" date="2020-11" db="EMBL/GenBank/DDBJ databases">
        <authorList>
            <consortium name="DOE Joint Genome Institute"/>
            <person name="Ahrendt S."/>
            <person name="Riley R."/>
            <person name="Andreopoulos W."/>
            <person name="Labutti K."/>
            <person name="Pangilinan J."/>
            <person name="Ruiz-Duenas F.J."/>
            <person name="Barrasa J.M."/>
            <person name="Sanchez-Garcia M."/>
            <person name="Camarero S."/>
            <person name="Miyauchi S."/>
            <person name="Serrano A."/>
            <person name="Linde D."/>
            <person name="Babiker R."/>
            <person name="Drula E."/>
            <person name="Ayuso-Fernandez I."/>
            <person name="Pacheco R."/>
            <person name="Padilla G."/>
            <person name="Ferreira P."/>
            <person name="Barriuso J."/>
            <person name="Kellner H."/>
            <person name="Castanera R."/>
            <person name="Alfaro M."/>
            <person name="Ramirez L."/>
            <person name="Pisabarro A.G."/>
            <person name="Kuo A."/>
            <person name="Tritt A."/>
            <person name="Lipzen A."/>
            <person name="He G."/>
            <person name="Yan M."/>
            <person name="Ng V."/>
            <person name="Cullen D."/>
            <person name="Martin F."/>
            <person name="Rosso M.-N."/>
            <person name="Henrissat B."/>
            <person name="Hibbett D."/>
            <person name="Martinez A.T."/>
            <person name="Grigoriev I.V."/>
        </authorList>
    </citation>
    <scope>NUCLEOTIDE SEQUENCE</scope>
    <source>
        <strain evidence="1">CIRM-BRFM 674</strain>
    </source>
</reference>
<dbReference type="AlphaFoldDB" id="A0A9P5ZEW4"/>
<evidence type="ECO:0000313" key="2">
    <source>
        <dbReference type="Proteomes" id="UP000807469"/>
    </source>
</evidence>